<evidence type="ECO:0000313" key="1">
    <source>
        <dbReference type="EMBL" id="AOM76532.1"/>
    </source>
</evidence>
<dbReference type="KEGG" id="psty:BFS30_04805"/>
<protein>
    <recommendedName>
        <fullName evidence="3">Fibronectin type-III domain-containing protein</fullName>
    </recommendedName>
</protein>
<dbReference type="Proteomes" id="UP000094313">
    <property type="component" value="Chromosome"/>
</dbReference>
<organism evidence="1 2">
    <name type="scientific">Pedobacter steynii</name>
    <dbReference type="NCBI Taxonomy" id="430522"/>
    <lineage>
        <taxon>Bacteria</taxon>
        <taxon>Pseudomonadati</taxon>
        <taxon>Bacteroidota</taxon>
        <taxon>Sphingobacteriia</taxon>
        <taxon>Sphingobacteriales</taxon>
        <taxon>Sphingobacteriaceae</taxon>
        <taxon>Pedobacter</taxon>
    </lineage>
</organism>
<gene>
    <name evidence="1" type="ORF">BFS30_04805</name>
</gene>
<dbReference type="Gene3D" id="2.60.40.10">
    <property type="entry name" value="Immunoglobulins"/>
    <property type="match status" value="3"/>
</dbReference>
<dbReference type="InterPro" id="IPR013783">
    <property type="entry name" value="Ig-like_fold"/>
</dbReference>
<dbReference type="AlphaFoldDB" id="A0A1D7QCX8"/>
<sequence length="315" mass="35759">MLNLNNFSKIALLLLMFSFGCKEFIEPPINKKNVVLLAPANGTESTLYNQTFWWEEVEDALKYRLQIVSPNFDQTARLIMDTLVQKNKFSYTLEPGNYEWRVRAENGSSKTAYVKAYFSIFPSSINQQQVQLLSPANNTMTNEPVNIFKWLKLFGADKYRLQIDTNSFADETQLFLDKTLTNQELTVVFSRNKTYEWRVQAKNDTETSKWSGIQKITFDKSGPTKVTLSSPANNALVTRPVSLKWEALASAKKYQLFVYKSNGETPYEGFPLTLTTATYSFTGGILGEKLFWAVKAIDGLGNVGPISESRSFSIQ</sequence>
<evidence type="ECO:0008006" key="3">
    <source>
        <dbReference type="Google" id="ProtNLM"/>
    </source>
</evidence>
<dbReference type="RefSeq" id="WP_069378228.1">
    <property type="nucleotide sequence ID" value="NZ_CP017141.1"/>
</dbReference>
<dbReference type="EMBL" id="CP017141">
    <property type="protein sequence ID" value="AOM76532.1"/>
    <property type="molecule type" value="Genomic_DNA"/>
</dbReference>
<accession>A0A1D7QCX8</accession>
<reference evidence="1 2" key="1">
    <citation type="submission" date="2016-08" db="EMBL/GenBank/DDBJ databases">
        <authorList>
            <person name="Seilhamer J.J."/>
        </authorList>
    </citation>
    <scope>NUCLEOTIDE SEQUENCE [LARGE SCALE GENOMIC DNA]</scope>
    <source>
        <strain evidence="1 2">DX4</strain>
    </source>
</reference>
<dbReference type="OrthoDB" id="1121506at2"/>
<name>A0A1D7QCX8_9SPHI</name>
<keyword evidence="2" id="KW-1185">Reference proteome</keyword>
<proteinExistence type="predicted"/>
<evidence type="ECO:0000313" key="2">
    <source>
        <dbReference type="Proteomes" id="UP000094313"/>
    </source>
</evidence>